<dbReference type="GO" id="GO:0006508">
    <property type="term" value="P:proteolysis"/>
    <property type="evidence" value="ECO:0007669"/>
    <property type="project" value="UniProtKB-KW"/>
</dbReference>
<dbReference type="Pfam" id="PF18348">
    <property type="entry name" value="SH3_16"/>
    <property type="match status" value="1"/>
</dbReference>
<dbReference type="InterPro" id="IPR038765">
    <property type="entry name" value="Papain-like_cys_pep_sf"/>
</dbReference>
<dbReference type="InterPro" id="IPR036028">
    <property type="entry name" value="SH3-like_dom_sf"/>
</dbReference>
<dbReference type="PROSITE" id="PS51935">
    <property type="entry name" value="NLPC_P60"/>
    <property type="match status" value="1"/>
</dbReference>
<dbReference type="EMBL" id="NPEX01000099">
    <property type="protein sequence ID" value="RAI43234.1"/>
    <property type="molecule type" value="Genomic_DNA"/>
</dbReference>
<dbReference type="AlphaFoldDB" id="A0A327KYV9"/>
<dbReference type="Pfam" id="PF00877">
    <property type="entry name" value="NLPC_P60"/>
    <property type="match status" value="1"/>
</dbReference>
<dbReference type="SUPFAM" id="SSF54001">
    <property type="entry name" value="Cysteine proteinases"/>
    <property type="match status" value="1"/>
</dbReference>
<evidence type="ECO:0000259" key="5">
    <source>
        <dbReference type="PROSITE" id="PS51935"/>
    </source>
</evidence>
<keyword evidence="3" id="KW-0378">Hydrolase</keyword>
<sequence length="289" mass="30502">MTFDPRLTPARPDLAAKHLEGRVAAARFVEGVARVVSDPQAPLRRHREPDAPLDTEALLGERVTVFEEDDEGWAWGQLADGYVGYLPSHALAPPGPAPTHRVAALRTFVFPGPSIKVPPLATISLGCHVAVTRTDGVFAVLPSGGFVFAAHLAPIDTAEPDFVAVAEQFVGTPYLWGGKTSLGLDCSGLVQVSLAAAGVAAPRDSDMQERTLGTALADPPDLSALRRGDLIFWKGHVAIVRDAATIVHANAHHLMVAIERTEDAVRRIAAAGSAITGVRRLAAQPRAAP</sequence>
<reference evidence="6 7" key="1">
    <citation type="submission" date="2017-07" db="EMBL/GenBank/DDBJ databases">
        <title>Draft Genome Sequences of Select Purple Nonsulfur Bacteria.</title>
        <authorList>
            <person name="Lasarre B."/>
            <person name="Mckinlay J.B."/>
        </authorList>
    </citation>
    <scope>NUCLEOTIDE SEQUENCE [LARGE SCALE GENOMIC DNA]</scope>
    <source>
        <strain evidence="6 7">DSM 5909</strain>
    </source>
</reference>
<organism evidence="6 7">
    <name type="scientific">Rhodoplanes roseus</name>
    <dbReference type="NCBI Taxonomy" id="29409"/>
    <lineage>
        <taxon>Bacteria</taxon>
        <taxon>Pseudomonadati</taxon>
        <taxon>Pseudomonadota</taxon>
        <taxon>Alphaproteobacteria</taxon>
        <taxon>Hyphomicrobiales</taxon>
        <taxon>Nitrobacteraceae</taxon>
        <taxon>Rhodoplanes</taxon>
    </lineage>
</organism>
<dbReference type="InterPro" id="IPR000064">
    <property type="entry name" value="NLP_P60_dom"/>
</dbReference>
<comment type="caution">
    <text evidence="6">The sequence shown here is derived from an EMBL/GenBank/DDBJ whole genome shotgun (WGS) entry which is preliminary data.</text>
</comment>
<keyword evidence="2" id="KW-0645">Protease</keyword>
<dbReference type="Proteomes" id="UP000249130">
    <property type="component" value="Unassembled WGS sequence"/>
</dbReference>
<dbReference type="CDD" id="cd00174">
    <property type="entry name" value="SH3"/>
    <property type="match status" value="1"/>
</dbReference>
<dbReference type="PANTHER" id="PTHR47359:SF3">
    <property type="entry name" value="NLP_P60 DOMAIN-CONTAINING PROTEIN-RELATED"/>
    <property type="match status" value="1"/>
</dbReference>
<name>A0A327KYV9_9BRAD</name>
<dbReference type="RefSeq" id="WP_111419910.1">
    <property type="nucleotide sequence ID" value="NZ_NPEX01000099.1"/>
</dbReference>
<dbReference type="GO" id="GO:0008234">
    <property type="term" value="F:cysteine-type peptidase activity"/>
    <property type="evidence" value="ECO:0007669"/>
    <property type="project" value="UniProtKB-KW"/>
</dbReference>
<keyword evidence="4" id="KW-0788">Thiol protease</keyword>
<evidence type="ECO:0000256" key="4">
    <source>
        <dbReference type="ARBA" id="ARBA00022807"/>
    </source>
</evidence>
<dbReference type="Gene3D" id="2.30.30.40">
    <property type="entry name" value="SH3 Domains"/>
    <property type="match status" value="1"/>
</dbReference>
<evidence type="ECO:0000313" key="6">
    <source>
        <dbReference type="EMBL" id="RAI43234.1"/>
    </source>
</evidence>
<evidence type="ECO:0000256" key="3">
    <source>
        <dbReference type="ARBA" id="ARBA00022801"/>
    </source>
</evidence>
<gene>
    <name evidence="6" type="ORF">CH341_15420</name>
</gene>
<dbReference type="Gene3D" id="3.90.1720.10">
    <property type="entry name" value="endopeptidase domain like (from Nostoc punctiforme)"/>
    <property type="match status" value="1"/>
</dbReference>
<keyword evidence="7" id="KW-1185">Reference proteome</keyword>
<comment type="similarity">
    <text evidence="1">Belongs to the peptidase C40 family.</text>
</comment>
<dbReference type="InterPro" id="IPR041382">
    <property type="entry name" value="SH3_16"/>
</dbReference>
<feature type="domain" description="NlpC/P60" evidence="5">
    <location>
        <begin position="156"/>
        <end position="282"/>
    </location>
</feature>
<proteinExistence type="inferred from homology"/>
<protein>
    <submittedName>
        <fullName evidence="6">Peptidase P60</fullName>
    </submittedName>
</protein>
<evidence type="ECO:0000256" key="1">
    <source>
        <dbReference type="ARBA" id="ARBA00007074"/>
    </source>
</evidence>
<accession>A0A327KYV9</accession>
<dbReference type="PANTHER" id="PTHR47359">
    <property type="entry name" value="PEPTIDOGLYCAN DL-ENDOPEPTIDASE CWLO"/>
    <property type="match status" value="1"/>
</dbReference>
<dbReference type="InterPro" id="IPR051794">
    <property type="entry name" value="PG_Endopeptidase_C40"/>
</dbReference>
<evidence type="ECO:0000313" key="7">
    <source>
        <dbReference type="Proteomes" id="UP000249130"/>
    </source>
</evidence>
<evidence type="ECO:0000256" key="2">
    <source>
        <dbReference type="ARBA" id="ARBA00022670"/>
    </source>
</evidence>
<dbReference type="SUPFAM" id="SSF50044">
    <property type="entry name" value="SH3-domain"/>
    <property type="match status" value="1"/>
</dbReference>
<dbReference type="OrthoDB" id="9813368at2"/>